<evidence type="ECO:0000313" key="2">
    <source>
        <dbReference type="EMBL" id="KAH0564803.1"/>
    </source>
</evidence>
<dbReference type="Proteomes" id="UP000750711">
    <property type="component" value="Unassembled WGS sequence"/>
</dbReference>
<comment type="caution">
    <text evidence="2">The sequence shown here is derived from an EMBL/GenBank/DDBJ whole genome shotgun (WGS) entry which is preliminary data.</text>
</comment>
<reference evidence="2" key="1">
    <citation type="submission" date="2021-03" db="EMBL/GenBank/DDBJ databases">
        <title>Comparative genomics and phylogenomic investigation of the class Geoglossomycetes provide insights into ecological specialization and systematics.</title>
        <authorList>
            <person name="Melie T."/>
            <person name="Pirro S."/>
            <person name="Miller A.N."/>
            <person name="Quandt A."/>
        </authorList>
    </citation>
    <scope>NUCLEOTIDE SEQUENCE</scope>
    <source>
        <strain evidence="2">CAQ_001_2017</strain>
    </source>
</reference>
<gene>
    <name evidence="2" type="ORF">GP486_001805</name>
</gene>
<proteinExistence type="predicted"/>
<dbReference type="AlphaFoldDB" id="A0A9P8LGB2"/>
<organism evidence="2 3">
    <name type="scientific">Trichoglossum hirsutum</name>
    <dbReference type="NCBI Taxonomy" id="265104"/>
    <lineage>
        <taxon>Eukaryota</taxon>
        <taxon>Fungi</taxon>
        <taxon>Dikarya</taxon>
        <taxon>Ascomycota</taxon>
        <taxon>Pezizomycotina</taxon>
        <taxon>Geoglossomycetes</taxon>
        <taxon>Geoglossales</taxon>
        <taxon>Geoglossaceae</taxon>
        <taxon>Trichoglossum</taxon>
    </lineage>
</organism>
<dbReference type="EMBL" id="JAGHQM010000176">
    <property type="protein sequence ID" value="KAH0564803.1"/>
    <property type="molecule type" value="Genomic_DNA"/>
</dbReference>
<feature type="compositionally biased region" description="Basic and acidic residues" evidence="1">
    <location>
        <begin position="7"/>
        <end position="16"/>
    </location>
</feature>
<sequence>MRKKPCSKPDDVRSGDGDSESPCYRCKRMCGEQRAKAVCFSRKEERLKKMIPLELEQWNSEFALALKSLKPWLRAQDSVTLEFEGVQRQEHSQDIVAVMFDRSLSTPIFNMGELMSVIDQIGKTVTITSPKEDDTVEESNFLEQASSCVGLFGFIKAFTGISYESGARGFGLGRIIATYLLDVLVQEYAKRMEVLLLEVYKWLMTSTRSRKQFDIAVVVLGVVLRLVVEQCNLPSEDIWGWLKCQGVKAKPWIEAFGNDALPLIDPTPLPSETFSDFAKSVLPILPNCFQIIIKDTRSFARGIINKQSREYSDRITLGALLVYEAPEAYLGGTVQPTLERYERYDALSSTVQPTLEGYNIEQRASETIPSTENSLDTCAYVSSGYSNHNFEENWLVVHEGRTRHAY</sequence>
<accession>A0A9P8LGB2</accession>
<name>A0A9P8LGB2_9PEZI</name>
<evidence type="ECO:0000256" key="1">
    <source>
        <dbReference type="SAM" id="MobiDB-lite"/>
    </source>
</evidence>
<evidence type="ECO:0000313" key="3">
    <source>
        <dbReference type="Proteomes" id="UP000750711"/>
    </source>
</evidence>
<feature type="region of interest" description="Disordered" evidence="1">
    <location>
        <begin position="1"/>
        <end position="20"/>
    </location>
</feature>
<keyword evidence="3" id="KW-1185">Reference proteome</keyword>
<protein>
    <submittedName>
        <fullName evidence="2">Uncharacterized protein</fullName>
    </submittedName>
</protein>